<dbReference type="EMBL" id="JAUSTZ010000001">
    <property type="protein sequence ID" value="MDQ0224430.1"/>
    <property type="molecule type" value="Genomic_DNA"/>
</dbReference>
<accession>A0ABT9YX88</accession>
<evidence type="ECO:0000313" key="2">
    <source>
        <dbReference type="Proteomes" id="UP001232245"/>
    </source>
</evidence>
<dbReference type="Proteomes" id="UP001232245">
    <property type="component" value="Unassembled WGS sequence"/>
</dbReference>
<proteinExistence type="predicted"/>
<name>A0ABT9YX88_9BACI</name>
<sequence>MMKIDSFEELKAVIEGGFTYLMTNFNDGKILCHPVAQVTFLPSNLEFIPKDIRKGISLGWFLLYSNDGQRWTYNFKEVYQNALNNEGQFYISDWKLNVLFNVEYYMFEEIISLLTTVYDDFTLIEGYKWKQTNEVGHIQHFDFKEYFLNE</sequence>
<comment type="caution">
    <text evidence="1">The sequence shown here is derived from an EMBL/GenBank/DDBJ whole genome shotgun (WGS) entry which is preliminary data.</text>
</comment>
<organism evidence="1 2">
    <name type="scientific">Metabacillus niabensis</name>
    <dbReference type="NCBI Taxonomy" id="324854"/>
    <lineage>
        <taxon>Bacteria</taxon>
        <taxon>Bacillati</taxon>
        <taxon>Bacillota</taxon>
        <taxon>Bacilli</taxon>
        <taxon>Bacillales</taxon>
        <taxon>Bacillaceae</taxon>
        <taxon>Metabacillus</taxon>
    </lineage>
</organism>
<gene>
    <name evidence="1" type="ORF">J2S02_000752</name>
</gene>
<keyword evidence="2" id="KW-1185">Reference proteome</keyword>
<evidence type="ECO:0000313" key="1">
    <source>
        <dbReference type="EMBL" id="MDQ0224430.1"/>
    </source>
</evidence>
<dbReference type="RefSeq" id="WP_174881898.1">
    <property type="nucleotide sequence ID" value="NZ_CADEPK010000455.1"/>
</dbReference>
<reference evidence="1 2" key="1">
    <citation type="submission" date="2023-07" db="EMBL/GenBank/DDBJ databases">
        <title>Genomic Encyclopedia of Type Strains, Phase IV (KMG-IV): sequencing the most valuable type-strain genomes for metagenomic binning, comparative biology and taxonomic classification.</title>
        <authorList>
            <person name="Goeker M."/>
        </authorList>
    </citation>
    <scope>NUCLEOTIDE SEQUENCE [LARGE SCALE GENOMIC DNA]</scope>
    <source>
        <strain evidence="1 2">DSM 17723</strain>
    </source>
</reference>
<protein>
    <submittedName>
        <fullName evidence="1">Uncharacterized protein</fullName>
    </submittedName>
</protein>